<evidence type="ECO:0000259" key="2">
    <source>
        <dbReference type="SMART" id="SM00822"/>
    </source>
</evidence>
<evidence type="ECO:0000313" key="3">
    <source>
        <dbReference type="EMBL" id="KAH9310707.1"/>
    </source>
</evidence>
<dbReference type="OMA" id="FEAIWIM"/>
<keyword evidence="1" id="KW-1133">Transmembrane helix</keyword>
<accession>A0AA38FUJ4</accession>
<dbReference type="PROSITE" id="PS00061">
    <property type="entry name" value="ADH_SHORT"/>
    <property type="match status" value="2"/>
</dbReference>
<keyword evidence="1" id="KW-0472">Membrane</keyword>
<dbReference type="GO" id="GO:0006666">
    <property type="term" value="P:3-keto-sphinganine metabolic process"/>
    <property type="evidence" value="ECO:0007669"/>
    <property type="project" value="TreeGrafter"/>
</dbReference>
<organism evidence="3 4">
    <name type="scientific">Taxus chinensis</name>
    <name type="common">Chinese yew</name>
    <name type="synonym">Taxus wallichiana var. chinensis</name>
    <dbReference type="NCBI Taxonomy" id="29808"/>
    <lineage>
        <taxon>Eukaryota</taxon>
        <taxon>Viridiplantae</taxon>
        <taxon>Streptophyta</taxon>
        <taxon>Embryophyta</taxon>
        <taxon>Tracheophyta</taxon>
        <taxon>Spermatophyta</taxon>
        <taxon>Pinopsida</taxon>
        <taxon>Pinidae</taxon>
        <taxon>Conifers II</taxon>
        <taxon>Cupressales</taxon>
        <taxon>Taxaceae</taxon>
        <taxon>Taxus</taxon>
    </lineage>
</organism>
<dbReference type="PANTHER" id="PTHR43550:SF12">
    <property type="entry name" value="3-DEHYDROSPHINGANINE REDUCTASE"/>
    <property type="match status" value="1"/>
</dbReference>
<dbReference type="Gene3D" id="3.40.50.720">
    <property type="entry name" value="NAD(P)-binding Rossmann-like Domain"/>
    <property type="match status" value="2"/>
</dbReference>
<reference evidence="3 4" key="1">
    <citation type="journal article" date="2021" name="Nat. Plants">
        <title>The Taxus genome provides insights into paclitaxel biosynthesis.</title>
        <authorList>
            <person name="Xiong X."/>
            <person name="Gou J."/>
            <person name="Liao Q."/>
            <person name="Li Y."/>
            <person name="Zhou Q."/>
            <person name="Bi G."/>
            <person name="Li C."/>
            <person name="Du R."/>
            <person name="Wang X."/>
            <person name="Sun T."/>
            <person name="Guo L."/>
            <person name="Liang H."/>
            <person name="Lu P."/>
            <person name="Wu Y."/>
            <person name="Zhang Z."/>
            <person name="Ro D.K."/>
            <person name="Shang Y."/>
            <person name="Huang S."/>
            <person name="Yan J."/>
        </authorList>
    </citation>
    <scope>NUCLEOTIDE SEQUENCE [LARGE SCALE GENOMIC DNA]</scope>
    <source>
        <strain evidence="3">Ta-2019</strain>
    </source>
</reference>
<proteinExistence type="predicted"/>
<dbReference type="InterPro" id="IPR002347">
    <property type="entry name" value="SDR_fam"/>
</dbReference>
<evidence type="ECO:0000313" key="4">
    <source>
        <dbReference type="Proteomes" id="UP000824469"/>
    </source>
</evidence>
<dbReference type="InterPro" id="IPR036291">
    <property type="entry name" value="NAD(P)-bd_dom_sf"/>
</dbReference>
<feature type="transmembrane region" description="Helical" evidence="1">
    <location>
        <begin position="666"/>
        <end position="690"/>
    </location>
</feature>
<evidence type="ECO:0000256" key="1">
    <source>
        <dbReference type="SAM" id="Phobius"/>
    </source>
</evidence>
<feature type="transmembrane region" description="Helical" evidence="1">
    <location>
        <begin position="303"/>
        <end position="328"/>
    </location>
</feature>
<feature type="transmembrane region" description="Helical" evidence="1">
    <location>
        <begin position="272"/>
        <end position="291"/>
    </location>
</feature>
<dbReference type="AlphaFoldDB" id="A0AA38FUJ4"/>
<comment type="caution">
    <text evidence="3">The sequence shown here is derived from an EMBL/GenBank/DDBJ whole genome shotgun (WGS) entry which is preliminary data.</text>
</comment>
<dbReference type="GO" id="GO:0047560">
    <property type="term" value="F:3-dehydrosphinganine reductase activity"/>
    <property type="evidence" value="ECO:0007669"/>
    <property type="project" value="TreeGrafter"/>
</dbReference>
<dbReference type="InterPro" id="IPR020904">
    <property type="entry name" value="Sc_DH/Rdtase_CS"/>
</dbReference>
<dbReference type="SUPFAM" id="SSF51735">
    <property type="entry name" value="NAD(P)-binding Rossmann-fold domains"/>
    <property type="match status" value="2"/>
</dbReference>
<dbReference type="GO" id="GO:0005789">
    <property type="term" value="C:endoplasmic reticulum membrane"/>
    <property type="evidence" value="ECO:0007669"/>
    <property type="project" value="TreeGrafter"/>
</dbReference>
<dbReference type="EMBL" id="JAHRHJ020000006">
    <property type="protein sequence ID" value="KAH9310707.1"/>
    <property type="molecule type" value="Genomic_DNA"/>
</dbReference>
<name>A0AA38FUJ4_TAXCH</name>
<dbReference type="Pfam" id="PF00106">
    <property type="entry name" value="adh_short"/>
    <property type="match status" value="2"/>
</dbReference>
<dbReference type="PANTHER" id="PTHR43550">
    <property type="entry name" value="3-KETODIHYDROSPHINGOSINE REDUCTASE"/>
    <property type="match status" value="1"/>
</dbReference>
<dbReference type="Proteomes" id="UP000824469">
    <property type="component" value="Unassembled WGS sequence"/>
</dbReference>
<keyword evidence="1" id="KW-0812">Transmembrane</keyword>
<dbReference type="InterPro" id="IPR057326">
    <property type="entry name" value="KR_dom"/>
</dbReference>
<dbReference type="SMART" id="SM00822">
    <property type="entry name" value="PKS_KR"/>
    <property type="match status" value="1"/>
</dbReference>
<protein>
    <recommendedName>
        <fullName evidence="2">Ketoreductase domain-containing protein</fullName>
    </recommendedName>
</protein>
<dbReference type="GO" id="GO:0030148">
    <property type="term" value="P:sphingolipid biosynthetic process"/>
    <property type="evidence" value="ECO:0007669"/>
    <property type="project" value="TreeGrafter"/>
</dbReference>
<feature type="transmembrane region" description="Helical" evidence="1">
    <location>
        <begin position="6"/>
        <end position="23"/>
    </location>
</feature>
<dbReference type="PRINTS" id="PR00081">
    <property type="entry name" value="GDHRDH"/>
</dbReference>
<keyword evidence="4" id="KW-1185">Reference proteome</keyword>
<dbReference type="FunFam" id="3.40.50.720:FF:000084">
    <property type="entry name" value="Short-chain dehydrogenase reductase"/>
    <property type="match status" value="2"/>
</dbReference>
<sequence length="699" mass="76708">MGPLVEGAIALGVILFLAFGFQWKPKPSIGNLKNKHVLITGGSSGIGLQIAKEALLEGAFVTIVARTPAKLEMAVEDLRREVKCDASRINSQAADVSKYENISKAIKESHLRRPIDVLICNAGFLRSMYLENTSIEEVDLTIQTNLTGTLYTLHAALPLMKKREGRPPASVVLMCSLSSLFMLYGHDVYTATKYALRGLAESLRLQLIPYNIRVSLVCPGFVETPLLDQCEAEIEDGMLALVKLFNLYNRKKAEDPKDVAKYTLKAAKEGRFITTAFFPGLFLATLSRGVLPADSAFRALLELILYLPLRLVSFIIASVTPCALKYVYGHGNMRARITGLDCLWIEAGDAARALISPEHKTTIVCILASTMGPLVEGAIALGVILCLAFGFQWKPKPSIGSLKKKHVLITGGSSGIGLQIAKEALLEGAFVTIVARTPAKLEMAVEDLRREVKCDASRINSQAADVSKYENISKAIKESHLRRPIDVLICHAGFDTSIEEVDLTIQTNLTGTLYTLRAALPLMKKREGRLPAAVVLMSSLSSLFLIYGHDVYTATKYALRGLAESLRLQLIPYNIRVSLVCPGFVETPLLDQCEAEIEDGMLALVKLFNLYNREKAEGPKDVAKYTLEAGKEGRFITTEFFPGIFLATLSRGVLPADSVFRALLELILYLPFRLVSFIIASVIPCALKYVHGKYYKLSS</sequence>
<feature type="transmembrane region" description="Helical" evidence="1">
    <location>
        <begin position="374"/>
        <end position="393"/>
    </location>
</feature>
<gene>
    <name evidence="3" type="ORF">KI387_025742</name>
</gene>
<feature type="domain" description="Ketoreductase" evidence="2">
    <location>
        <begin position="35"/>
        <end position="225"/>
    </location>
</feature>